<proteinExistence type="predicted"/>
<dbReference type="CDD" id="cd07247">
    <property type="entry name" value="SgaA_N_like"/>
    <property type="match status" value="1"/>
</dbReference>
<dbReference type="InterPro" id="IPR029068">
    <property type="entry name" value="Glyas_Bleomycin-R_OHBP_Dase"/>
</dbReference>
<dbReference type="SUPFAM" id="SSF54593">
    <property type="entry name" value="Glyoxalase/Bleomycin resistance protein/Dihydroxybiphenyl dioxygenase"/>
    <property type="match status" value="1"/>
</dbReference>
<evidence type="ECO:0000259" key="1">
    <source>
        <dbReference type="PROSITE" id="PS51819"/>
    </source>
</evidence>
<comment type="caution">
    <text evidence="2">The sequence shown here is derived from an EMBL/GenBank/DDBJ whole genome shotgun (WGS) entry which is preliminary data.</text>
</comment>
<gene>
    <name evidence="2" type="ORF">BDD16_004084</name>
</gene>
<dbReference type="PANTHER" id="PTHR33993:SF14">
    <property type="entry name" value="GB|AAF24581.1"/>
    <property type="match status" value="1"/>
</dbReference>
<reference evidence="2 3" key="1">
    <citation type="submission" date="2020-07" db="EMBL/GenBank/DDBJ databases">
        <title>Genomic Encyclopedia of Archaeal and Bacterial Type Strains, Phase II (KMG-II): from individual species to whole genera.</title>
        <authorList>
            <person name="Goeker M."/>
        </authorList>
    </citation>
    <scope>NUCLEOTIDE SEQUENCE [LARGE SCALE GENOMIC DNA]</scope>
    <source>
        <strain evidence="2 3">DSM 21226</strain>
    </source>
</reference>
<keyword evidence="3" id="KW-1185">Reference proteome</keyword>
<dbReference type="InterPro" id="IPR052164">
    <property type="entry name" value="Anthracycline_SecMetBiosynth"/>
</dbReference>
<dbReference type="PANTHER" id="PTHR33993">
    <property type="entry name" value="GLYOXALASE-RELATED"/>
    <property type="match status" value="1"/>
</dbReference>
<evidence type="ECO:0000313" key="2">
    <source>
        <dbReference type="EMBL" id="NYG35098.1"/>
    </source>
</evidence>
<accession>A0A7Y9U7F9</accession>
<dbReference type="Proteomes" id="UP000518288">
    <property type="component" value="Unassembled WGS sequence"/>
</dbReference>
<dbReference type="Pfam" id="PF00903">
    <property type="entry name" value="Glyoxalase"/>
    <property type="match status" value="1"/>
</dbReference>
<dbReference type="RefSeq" id="WP_179635651.1">
    <property type="nucleotide sequence ID" value="NZ_JACCFH010000001.1"/>
</dbReference>
<feature type="domain" description="VOC" evidence="1">
    <location>
        <begin position="9"/>
        <end position="125"/>
    </location>
</feature>
<dbReference type="InterPro" id="IPR037523">
    <property type="entry name" value="VOC_core"/>
</dbReference>
<evidence type="ECO:0000313" key="3">
    <source>
        <dbReference type="Proteomes" id="UP000518288"/>
    </source>
</evidence>
<dbReference type="Gene3D" id="3.10.180.10">
    <property type="entry name" value="2,3-Dihydroxybiphenyl 1,2-Dioxygenase, domain 1"/>
    <property type="match status" value="1"/>
</dbReference>
<name>A0A7Y9U7F9_9BURK</name>
<dbReference type="InterPro" id="IPR004360">
    <property type="entry name" value="Glyas_Fos-R_dOase_dom"/>
</dbReference>
<dbReference type="AlphaFoldDB" id="A0A7Y9U7F9"/>
<organism evidence="2 3">
    <name type="scientific">Sphaerotilus montanus</name>
    <dbReference type="NCBI Taxonomy" id="522889"/>
    <lineage>
        <taxon>Bacteria</taxon>
        <taxon>Pseudomonadati</taxon>
        <taxon>Pseudomonadota</taxon>
        <taxon>Betaproteobacteria</taxon>
        <taxon>Burkholderiales</taxon>
        <taxon>Sphaerotilaceae</taxon>
        <taxon>Sphaerotilus</taxon>
    </lineage>
</organism>
<protein>
    <recommendedName>
        <fullName evidence="1">VOC domain-containing protein</fullName>
    </recommendedName>
</protein>
<dbReference type="PROSITE" id="PS51819">
    <property type="entry name" value="VOC"/>
    <property type="match status" value="1"/>
</dbReference>
<sequence length="133" mass="14210">MDAFQTHGAISWSELMTTDPMRSADFYHQLFGWTVETMPMPQGPYRILKVGDTAIGGIMGIPPTAPPAMPPNWCPYVTVDSADETAGECAALGGRVLIEPTDIPGIGRFAVLQDPQGAVLNIMEYGMPGDAPT</sequence>
<dbReference type="EMBL" id="JACCFH010000001">
    <property type="protein sequence ID" value="NYG35098.1"/>
    <property type="molecule type" value="Genomic_DNA"/>
</dbReference>